<dbReference type="PANTHER" id="PTHR11552">
    <property type="entry name" value="GLUCOSE-METHANOL-CHOLINE GMC OXIDOREDUCTASE"/>
    <property type="match status" value="1"/>
</dbReference>
<feature type="signal peptide" evidence="9">
    <location>
        <begin position="1"/>
        <end position="19"/>
    </location>
</feature>
<evidence type="ECO:0000256" key="6">
    <source>
        <dbReference type="PIRSR" id="PIRSR000137-1"/>
    </source>
</evidence>
<evidence type="ECO:0000256" key="1">
    <source>
        <dbReference type="ARBA" id="ARBA00001974"/>
    </source>
</evidence>
<dbReference type="GO" id="GO:0016614">
    <property type="term" value="F:oxidoreductase activity, acting on CH-OH group of donors"/>
    <property type="evidence" value="ECO:0007669"/>
    <property type="project" value="InterPro"/>
</dbReference>
<keyword evidence="4 7" id="KW-0274">FAD</keyword>
<comment type="similarity">
    <text evidence="2 8">Belongs to the GMC oxidoreductase family.</text>
</comment>
<dbReference type="SUPFAM" id="SSF54373">
    <property type="entry name" value="FAD-linked reductases, C-terminal domain"/>
    <property type="match status" value="1"/>
</dbReference>
<feature type="active site" description="Proton donor" evidence="6">
    <location>
        <position position="574"/>
    </location>
</feature>
<name>A0A6A6RCR4_9PEZI</name>
<evidence type="ECO:0000256" key="5">
    <source>
        <dbReference type="ARBA" id="ARBA00023002"/>
    </source>
</evidence>
<evidence type="ECO:0000313" key="11">
    <source>
        <dbReference type="EMBL" id="KAF2502555.1"/>
    </source>
</evidence>
<keyword evidence="3 8" id="KW-0285">Flavoprotein</keyword>
<gene>
    <name evidence="11" type="ORF">BU16DRAFT_554610</name>
</gene>
<evidence type="ECO:0000256" key="2">
    <source>
        <dbReference type="ARBA" id="ARBA00010790"/>
    </source>
</evidence>
<dbReference type="Gene3D" id="3.50.50.60">
    <property type="entry name" value="FAD/NAD(P)-binding domain"/>
    <property type="match status" value="2"/>
</dbReference>
<feature type="chain" id="PRO_5025460061" evidence="9">
    <location>
        <begin position="20"/>
        <end position="638"/>
    </location>
</feature>
<sequence length="638" mass="68839">MLVLLVLLLHAVFINCGSSSTPCYDYIVVGGGTAGLVVANRLSENPHITVAVIEAGDSVFNNPNVTDTAAFGQALGTAIDWAYPAEPQKYASNRTLTYNSGKALGGTSTINGMTYIRPEAAQIDTWEKLGNDGWDWDSLWPYYKKSEKFQIPNAQQQDEGAAYNKDYHGFHGRLTVGWSTTLMGGEAHSILNETWQNVGLPYIADVNGGQLRGFSVWPFTLNNSVGGKGIRQDAARAYYYPFAAERPNLHLYLNTVANKLLWNGDQDKNIATGVEITTVGGVVSNISATREVIVSAGSLRTPVFLEHSGIGNPEYVQSPSTTSSSTFLAAPAPLPKFKLQSLFWISLTFMTSNLTFSLHSILAKYSIPVRVALPSVGENLQDQPNNVFATTLSLNTTGYPPYVSHATAADLFGSSTSTIEATLRRSIPSYAAAVASTSNNALNASALETIFSLQADVIFHSSTPLAEILSVPVAGSPELITPFWILQTFSRGSVHTQSTDPTAYPAIQPNFFQFEFDQLAQTAIARYLRKSYTVAPLAPLVGPELIPNTTTVPTDGPDEVYIEFLKGTFGPNYHPVGTAAMMSRELGGVVDNELRVYGTLNVRVVDASVLPGQVSGHLTSTIYAVAERAAEILVRGRR</sequence>
<protein>
    <submittedName>
        <fullName evidence="11">Putative glucose oxidase</fullName>
    </submittedName>
</protein>
<dbReference type="OrthoDB" id="269227at2759"/>
<keyword evidence="5" id="KW-0560">Oxidoreductase</keyword>
<dbReference type="InterPro" id="IPR012132">
    <property type="entry name" value="GMC_OxRdtase"/>
</dbReference>
<dbReference type="InterPro" id="IPR000172">
    <property type="entry name" value="GMC_OxRdtase_N"/>
</dbReference>
<comment type="cofactor">
    <cofactor evidence="1 7">
        <name>FAD</name>
        <dbReference type="ChEBI" id="CHEBI:57692"/>
    </cofactor>
</comment>
<keyword evidence="9" id="KW-0732">Signal</keyword>
<dbReference type="Pfam" id="PF00732">
    <property type="entry name" value="GMC_oxred_N"/>
    <property type="match status" value="1"/>
</dbReference>
<dbReference type="Proteomes" id="UP000799750">
    <property type="component" value="Unassembled WGS sequence"/>
</dbReference>
<organism evidence="11 12">
    <name type="scientific">Lophium mytilinum</name>
    <dbReference type="NCBI Taxonomy" id="390894"/>
    <lineage>
        <taxon>Eukaryota</taxon>
        <taxon>Fungi</taxon>
        <taxon>Dikarya</taxon>
        <taxon>Ascomycota</taxon>
        <taxon>Pezizomycotina</taxon>
        <taxon>Dothideomycetes</taxon>
        <taxon>Pleosporomycetidae</taxon>
        <taxon>Mytilinidiales</taxon>
        <taxon>Mytilinidiaceae</taxon>
        <taxon>Lophium</taxon>
    </lineage>
</organism>
<dbReference type="PANTHER" id="PTHR11552:SF201">
    <property type="entry name" value="GLUCOSE-METHANOL-CHOLINE OXIDOREDUCTASE N-TERMINAL DOMAIN-CONTAINING PROTEIN"/>
    <property type="match status" value="1"/>
</dbReference>
<reference evidence="11" key="1">
    <citation type="journal article" date="2020" name="Stud. Mycol.">
        <title>101 Dothideomycetes genomes: a test case for predicting lifestyles and emergence of pathogens.</title>
        <authorList>
            <person name="Haridas S."/>
            <person name="Albert R."/>
            <person name="Binder M."/>
            <person name="Bloem J."/>
            <person name="Labutti K."/>
            <person name="Salamov A."/>
            <person name="Andreopoulos B."/>
            <person name="Baker S."/>
            <person name="Barry K."/>
            <person name="Bills G."/>
            <person name="Bluhm B."/>
            <person name="Cannon C."/>
            <person name="Castanera R."/>
            <person name="Culley D."/>
            <person name="Daum C."/>
            <person name="Ezra D."/>
            <person name="Gonzalez J."/>
            <person name="Henrissat B."/>
            <person name="Kuo A."/>
            <person name="Liang C."/>
            <person name="Lipzen A."/>
            <person name="Lutzoni F."/>
            <person name="Magnuson J."/>
            <person name="Mondo S."/>
            <person name="Nolan M."/>
            <person name="Ohm R."/>
            <person name="Pangilinan J."/>
            <person name="Park H.-J."/>
            <person name="Ramirez L."/>
            <person name="Alfaro M."/>
            <person name="Sun H."/>
            <person name="Tritt A."/>
            <person name="Yoshinaga Y."/>
            <person name="Zwiers L.-H."/>
            <person name="Turgeon B."/>
            <person name="Goodwin S."/>
            <person name="Spatafora J."/>
            <person name="Crous P."/>
            <person name="Grigoriev I."/>
        </authorList>
    </citation>
    <scope>NUCLEOTIDE SEQUENCE</scope>
    <source>
        <strain evidence="11">CBS 269.34</strain>
    </source>
</reference>
<dbReference type="InterPro" id="IPR007867">
    <property type="entry name" value="GMC_OxRtase_C"/>
</dbReference>
<dbReference type="Pfam" id="PF05199">
    <property type="entry name" value="GMC_oxred_C"/>
    <property type="match status" value="1"/>
</dbReference>
<dbReference type="Gene3D" id="3.30.560.10">
    <property type="entry name" value="Glucose Oxidase, domain 3"/>
    <property type="match status" value="2"/>
</dbReference>
<dbReference type="AlphaFoldDB" id="A0A6A6RCR4"/>
<feature type="domain" description="Glucose-methanol-choline oxidoreductase N-terminal" evidence="10">
    <location>
        <begin position="101"/>
        <end position="124"/>
    </location>
</feature>
<evidence type="ECO:0000256" key="9">
    <source>
        <dbReference type="SAM" id="SignalP"/>
    </source>
</evidence>
<evidence type="ECO:0000256" key="8">
    <source>
        <dbReference type="RuleBase" id="RU003968"/>
    </source>
</evidence>
<dbReference type="SUPFAM" id="SSF51905">
    <property type="entry name" value="FAD/NAD(P)-binding domain"/>
    <property type="match status" value="1"/>
</dbReference>
<dbReference type="EMBL" id="MU004181">
    <property type="protein sequence ID" value="KAF2502555.1"/>
    <property type="molecule type" value="Genomic_DNA"/>
</dbReference>
<evidence type="ECO:0000259" key="10">
    <source>
        <dbReference type="PROSITE" id="PS00623"/>
    </source>
</evidence>
<accession>A0A6A6RCR4</accession>
<evidence type="ECO:0000256" key="7">
    <source>
        <dbReference type="PIRSR" id="PIRSR000137-2"/>
    </source>
</evidence>
<dbReference type="PROSITE" id="PS00623">
    <property type="entry name" value="GMC_OXRED_1"/>
    <property type="match status" value="1"/>
</dbReference>
<dbReference type="PIRSF" id="PIRSF000137">
    <property type="entry name" value="Alcohol_oxidase"/>
    <property type="match status" value="1"/>
</dbReference>
<evidence type="ECO:0000256" key="3">
    <source>
        <dbReference type="ARBA" id="ARBA00022630"/>
    </source>
</evidence>
<dbReference type="InterPro" id="IPR036188">
    <property type="entry name" value="FAD/NAD-bd_sf"/>
</dbReference>
<proteinExistence type="inferred from homology"/>
<evidence type="ECO:0000313" key="12">
    <source>
        <dbReference type="Proteomes" id="UP000799750"/>
    </source>
</evidence>
<feature type="binding site" evidence="7">
    <location>
        <position position="107"/>
    </location>
    <ligand>
        <name>FAD</name>
        <dbReference type="ChEBI" id="CHEBI:57692"/>
    </ligand>
</feature>
<keyword evidence="12" id="KW-1185">Reference proteome</keyword>
<evidence type="ECO:0000256" key="4">
    <source>
        <dbReference type="ARBA" id="ARBA00022827"/>
    </source>
</evidence>
<feature type="active site" description="Proton acceptor" evidence="6">
    <location>
        <position position="617"/>
    </location>
</feature>
<dbReference type="GO" id="GO:0050660">
    <property type="term" value="F:flavin adenine dinucleotide binding"/>
    <property type="evidence" value="ECO:0007669"/>
    <property type="project" value="InterPro"/>
</dbReference>